<dbReference type="RefSeq" id="XP_025359283.1">
    <property type="nucleotide sequence ID" value="XM_025509955.1"/>
</dbReference>
<dbReference type="GeneID" id="37031778"/>
<proteinExistence type="predicted"/>
<dbReference type="Proteomes" id="UP000245884">
    <property type="component" value="Unassembled WGS sequence"/>
</dbReference>
<gene>
    <name evidence="1" type="ORF">BDZ90DRAFT_92599</name>
</gene>
<dbReference type="AlphaFoldDB" id="A0A316UJY5"/>
<reference evidence="1 2" key="1">
    <citation type="journal article" date="2018" name="Mol. Biol. Evol.">
        <title>Broad Genomic Sampling Reveals a Smut Pathogenic Ancestry of the Fungal Clade Ustilaginomycotina.</title>
        <authorList>
            <person name="Kijpornyongpan T."/>
            <person name="Mondo S.J."/>
            <person name="Barry K."/>
            <person name="Sandor L."/>
            <person name="Lee J."/>
            <person name="Lipzen A."/>
            <person name="Pangilinan J."/>
            <person name="LaButti K."/>
            <person name="Hainaut M."/>
            <person name="Henrissat B."/>
            <person name="Grigoriev I.V."/>
            <person name="Spatafora J.W."/>
            <person name="Aime M.C."/>
        </authorList>
    </citation>
    <scope>NUCLEOTIDE SEQUENCE [LARGE SCALE GENOMIC DNA]</scope>
    <source>
        <strain evidence="1 2">MCA 5214</strain>
    </source>
</reference>
<protein>
    <submittedName>
        <fullName evidence="1">Uncharacterized protein</fullName>
    </submittedName>
</protein>
<accession>A0A316UJY5</accession>
<sequence length="151" mass="17157">MNFMIWRIHCADDGTRYYLRLPLGETRARSDGDNYVAMLAVIKPGRPSDLVQEELIVFDLLKSLWKVDIYSIPYYKLDANANDLLLRREDICYAVAKPTLDPAAEEQYFAVEVCESRVDPSTAFSTASTSLCDQLQHLELDSSTAALREED</sequence>
<name>A0A316UJY5_9BASI</name>
<organism evidence="1 2">
    <name type="scientific">Jaminaea rosea</name>
    <dbReference type="NCBI Taxonomy" id="1569628"/>
    <lineage>
        <taxon>Eukaryota</taxon>
        <taxon>Fungi</taxon>
        <taxon>Dikarya</taxon>
        <taxon>Basidiomycota</taxon>
        <taxon>Ustilaginomycotina</taxon>
        <taxon>Exobasidiomycetes</taxon>
        <taxon>Microstromatales</taxon>
        <taxon>Microstromatales incertae sedis</taxon>
        <taxon>Jaminaea</taxon>
    </lineage>
</organism>
<evidence type="ECO:0000313" key="1">
    <source>
        <dbReference type="EMBL" id="PWN24671.1"/>
    </source>
</evidence>
<keyword evidence="2" id="KW-1185">Reference proteome</keyword>
<dbReference type="EMBL" id="KZ819679">
    <property type="protein sequence ID" value="PWN24671.1"/>
    <property type="molecule type" value="Genomic_DNA"/>
</dbReference>
<evidence type="ECO:0000313" key="2">
    <source>
        <dbReference type="Proteomes" id="UP000245884"/>
    </source>
</evidence>